<feature type="compositionally biased region" description="Polar residues" evidence="1">
    <location>
        <begin position="74"/>
        <end position="86"/>
    </location>
</feature>
<sequence length="151" mass="16699">MINSRRSPADSAATSISNYQPSKIQGPAPTATHTCTATRQLSNQSQLIVSAATRERKNSSPSVQLGICRTHSKTATTIKSESGSQEQRSKIQSRHQLDNIRTSAGKQHQHSATLNRMQRHRYTSIIGATAIRNYHHFHEKSTSTLDSHLPD</sequence>
<feature type="region of interest" description="Disordered" evidence="1">
    <location>
        <begin position="1"/>
        <end position="34"/>
    </location>
</feature>
<dbReference type="AlphaFoldDB" id="A0AAD3P4N2"/>
<feature type="region of interest" description="Disordered" evidence="1">
    <location>
        <begin position="74"/>
        <end position="94"/>
    </location>
</feature>
<accession>A0AAD3P4N2</accession>
<dbReference type="EMBL" id="BSYO01000001">
    <property type="protein sequence ID" value="GMG99216.1"/>
    <property type="molecule type" value="Genomic_DNA"/>
</dbReference>
<comment type="caution">
    <text evidence="2">The sequence shown here is derived from an EMBL/GenBank/DDBJ whole genome shotgun (WGS) entry which is preliminary data.</text>
</comment>
<evidence type="ECO:0000256" key="1">
    <source>
        <dbReference type="SAM" id="MobiDB-lite"/>
    </source>
</evidence>
<reference evidence="2" key="1">
    <citation type="submission" date="2023-05" db="EMBL/GenBank/DDBJ databases">
        <title>Nepenthes gracilis genome sequencing.</title>
        <authorList>
            <person name="Fukushima K."/>
        </authorList>
    </citation>
    <scope>NUCLEOTIDE SEQUENCE</scope>
    <source>
        <strain evidence="2">SING2019-196</strain>
    </source>
</reference>
<protein>
    <submittedName>
        <fullName evidence="2">Uncharacterized protein</fullName>
    </submittedName>
</protein>
<evidence type="ECO:0000313" key="3">
    <source>
        <dbReference type="Proteomes" id="UP001279734"/>
    </source>
</evidence>
<organism evidence="2 3">
    <name type="scientific">Nepenthes gracilis</name>
    <name type="common">Slender pitcher plant</name>
    <dbReference type="NCBI Taxonomy" id="150966"/>
    <lineage>
        <taxon>Eukaryota</taxon>
        <taxon>Viridiplantae</taxon>
        <taxon>Streptophyta</taxon>
        <taxon>Embryophyta</taxon>
        <taxon>Tracheophyta</taxon>
        <taxon>Spermatophyta</taxon>
        <taxon>Magnoliopsida</taxon>
        <taxon>eudicotyledons</taxon>
        <taxon>Gunneridae</taxon>
        <taxon>Pentapetalae</taxon>
        <taxon>Caryophyllales</taxon>
        <taxon>Nepenthaceae</taxon>
        <taxon>Nepenthes</taxon>
    </lineage>
</organism>
<proteinExistence type="predicted"/>
<gene>
    <name evidence="2" type="ORF">Nepgr_001056</name>
</gene>
<keyword evidence="3" id="KW-1185">Reference proteome</keyword>
<feature type="compositionally biased region" description="Polar residues" evidence="1">
    <location>
        <begin position="1"/>
        <end position="23"/>
    </location>
</feature>
<evidence type="ECO:0000313" key="2">
    <source>
        <dbReference type="EMBL" id="GMG99216.1"/>
    </source>
</evidence>
<name>A0AAD3P4N2_NEPGR</name>
<dbReference type="Proteomes" id="UP001279734">
    <property type="component" value="Unassembled WGS sequence"/>
</dbReference>
<feature type="region of interest" description="Disordered" evidence="1">
    <location>
        <begin position="50"/>
        <end position="69"/>
    </location>
</feature>